<name>A0A8H2WJ75_9AGAM</name>
<dbReference type="Gene3D" id="3.30.70.80">
    <property type="entry name" value="Peptidase S8 propeptide/proteinase inhibitor I9"/>
    <property type="match status" value="1"/>
</dbReference>
<dbReference type="GO" id="GO:0042144">
    <property type="term" value="P:vacuole fusion, non-autophagic"/>
    <property type="evidence" value="ECO:0007669"/>
    <property type="project" value="TreeGrafter"/>
</dbReference>
<dbReference type="PANTHER" id="PTHR28288:SF2">
    <property type="entry name" value="PROTEASE B INHIBITOR 2"/>
    <property type="match status" value="1"/>
</dbReference>
<protein>
    <recommendedName>
        <fullName evidence="4">Inhibitor I9 domain-containing protein</fullName>
    </recommendedName>
</protein>
<dbReference type="SUPFAM" id="SSF54897">
    <property type="entry name" value="Protease propeptides/inhibitors"/>
    <property type="match status" value="1"/>
</dbReference>
<proteinExistence type="inferred from homology"/>
<dbReference type="Proteomes" id="UP000663846">
    <property type="component" value="Unassembled WGS sequence"/>
</dbReference>
<gene>
    <name evidence="2" type="ORF">RDB_LOCUS37202</name>
</gene>
<dbReference type="AlphaFoldDB" id="A0A8H2WJ75"/>
<dbReference type="InterPro" id="IPR037045">
    <property type="entry name" value="S8pro/Inhibitor_I9_sf"/>
</dbReference>
<comment type="similarity">
    <text evidence="1">Belongs to the protease inhibitor I9 family.</text>
</comment>
<evidence type="ECO:0000256" key="1">
    <source>
        <dbReference type="ARBA" id="ARBA00038069"/>
    </source>
</evidence>
<dbReference type="GO" id="GO:0004866">
    <property type="term" value="F:endopeptidase inhibitor activity"/>
    <property type="evidence" value="ECO:0007669"/>
    <property type="project" value="TreeGrafter"/>
</dbReference>
<dbReference type="InterPro" id="IPR052471">
    <property type="entry name" value="PBI_I9"/>
</dbReference>
<accession>A0A8H2WJ75</accession>
<evidence type="ECO:0000313" key="2">
    <source>
        <dbReference type="EMBL" id="CAE6383828.1"/>
    </source>
</evidence>
<organism evidence="2 3">
    <name type="scientific">Rhizoctonia solani</name>
    <dbReference type="NCBI Taxonomy" id="456999"/>
    <lineage>
        <taxon>Eukaryota</taxon>
        <taxon>Fungi</taxon>
        <taxon>Dikarya</taxon>
        <taxon>Basidiomycota</taxon>
        <taxon>Agaricomycotina</taxon>
        <taxon>Agaricomycetes</taxon>
        <taxon>Cantharellales</taxon>
        <taxon>Ceratobasidiaceae</taxon>
        <taxon>Rhizoctonia</taxon>
    </lineage>
</organism>
<dbReference type="PANTHER" id="PTHR28288">
    <property type="entry name" value="PROTEASE B INHIBITOR 2"/>
    <property type="match status" value="1"/>
</dbReference>
<evidence type="ECO:0000313" key="3">
    <source>
        <dbReference type="Proteomes" id="UP000663846"/>
    </source>
</evidence>
<reference evidence="2" key="1">
    <citation type="submission" date="2021-01" db="EMBL/GenBank/DDBJ databases">
        <authorList>
            <person name="Kaushik A."/>
        </authorList>
    </citation>
    <scope>NUCLEOTIDE SEQUENCE</scope>
    <source>
        <strain evidence="2">AG1-1C</strain>
    </source>
</reference>
<comment type="caution">
    <text evidence="2">The sequence shown here is derived from an EMBL/GenBank/DDBJ whole genome shotgun (WGS) entry which is preliminary data.</text>
</comment>
<sequence>MKVYIIMFKESTTDEEITDYMNKMEENGGKLKYDYNPLMKAAAFWVPDNFIAASSRDPIVESMEPDGEATTQY</sequence>
<dbReference type="EMBL" id="CAJMWS010000234">
    <property type="protein sequence ID" value="CAE6383828.1"/>
    <property type="molecule type" value="Genomic_DNA"/>
</dbReference>
<evidence type="ECO:0008006" key="4">
    <source>
        <dbReference type="Google" id="ProtNLM"/>
    </source>
</evidence>